<feature type="signal peptide" evidence="1">
    <location>
        <begin position="1"/>
        <end position="21"/>
    </location>
</feature>
<proteinExistence type="predicted"/>
<dbReference type="EMBL" id="LFBU01000001">
    <property type="protein sequence ID" value="KMQ75906.1"/>
    <property type="molecule type" value="Genomic_DNA"/>
</dbReference>
<name>A0A0J7JDL5_9GAMM</name>
<gene>
    <name evidence="2" type="ORF">Msub_12115</name>
</gene>
<dbReference type="STRING" id="1658765.Msub_12115"/>
<dbReference type="AlphaFoldDB" id="A0A0J7JDL5"/>
<dbReference type="Proteomes" id="UP000036102">
    <property type="component" value="Unassembled WGS sequence"/>
</dbReference>
<evidence type="ECO:0000313" key="2">
    <source>
        <dbReference type="EMBL" id="KMQ75906.1"/>
    </source>
</evidence>
<organism evidence="2 3">
    <name type="scientific">Marinobacter subterrani</name>
    <dbReference type="NCBI Taxonomy" id="1658765"/>
    <lineage>
        <taxon>Bacteria</taxon>
        <taxon>Pseudomonadati</taxon>
        <taxon>Pseudomonadota</taxon>
        <taxon>Gammaproteobacteria</taxon>
        <taxon>Pseudomonadales</taxon>
        <taxon>Marinobacteraceae</taxon>
        <taxon>Marinobacter</taxon>
    </lineage>
</organism>
<protein>
    <recommendedName>
        <fullName evidence="4">Cytochrome C</fullName>
    </recommendedName>
</protein>
<dbReference type="GO" id="GO:0020037">
    <property type="term" value="F:heme binding"/>
    <property type="evidence" value="ECO:0007669"/>
    <property type="project" value="InterPro"/>
</dbReference>
<reference evidence="2 3" key="1">
    <citation type="submission" date="2015-06" db="EMBL/GenBank/DDBJ databases">
        <title>Marinobacter subterrani, a genetically tractable neutrophilic iron-oxidizing strain isolated from the Soudan Iron Mine.</title>
        <authorList>
            <person name="Bonis B.M."/>
            <person name="Gralnick J.A."/>
        </authorList>
    </citation>
    <scope>NUCLEOTIDE SEQUENCE [LARGE SCALE GENOMIC DNA]</scope>
    <source>
        <strain evidence="2 3">JG233</strain>
    </source>
</reference>
<dbReference type="InterPro" id="IPR036909">
    <property type="entry name" value="Cyt_c-like_dom_sf"/>
</dbReference>
<dbReference type="Gene3D" id="1.10.760.10">
    <property type="entry name" value="Cytochrome c-like domain"/>
    <property type="match status" value="1"/>
</dbReference>
<accession>A0A0J7JDL5</accession>
<evidence type="ECO:0008006" key="4">
    <source>
        <dbReference type="Google" id="ProtNLM"/>
    </source>
</evidence>
<evidence type="ECO:0000313" key="3">
    <source>
        <dbReference type="Proteomes" id="UP000036102"/>
    </source>
</evidence>
<dbReference type="RefSeq" id="WP_048495958.1">
    <property type="nucleotide sequence ID" value="NZ_JADQCF010000026.1"/>
</dbReference>
<dbReference type="OrthoDB" id="9811281at2"/>
<comment type="caution">
    <text evidence="2">The sequence shown here is derived from an EMBL/GenBank/DDBJ whole genome shotgun (WGS) entry which is preliminary data.</text>
</comment>
<keyword evidence="3" id="KW-1185">Reference proteome</keyword>
<dbReference type="PATRIC" id="fig|1658765.3.peg.2120"/>
<sequence length="176" mass="18868">MKASIRAISLILLLVSPLGEARVIPDTTQSPAPGNEGERAPLSQAGYSSAVNYQLQCLGCHLTNGEGSPRNGIPQMAGFVGNFLKVDGGRAFLVRVPGASQSALNNQQLADLLNWMLRDEGIAGGSAPEHFRPYTGEEVATYRKNRIKDLPEFRQGLIDQMKAMGIQIPKGAMPPP</sequence>
<keyword evidence="1" id="KW-0732">Signal</keyword>
<dbReference type="SUPFAM" id="SSF46626">
    <property type="entry name" value="Cytochrome c"/>
    <property type="match status" value="1"/>
</dbReference>
<dbReference type="GO" id="GO:0009055">
    <property type="term" value="F:electron transfer activity"/>
    <property type="evidence" value="ECO:0007669"/>
    <property type="project" value="InterPro"/>
</dbReference>
<evidence type="ECO:0000256" key="1">
    <source>
        <dbReference type="SAM" id="SignalP"/>
    </source>
</evidence>
<feature type="chain" id="PRO_5005289707" description="Cytochrome C" evidence="1">
    <location>
        <begin position="22"/>
        <end position="176"/>
    </location>
</feature>